<keyword evidence="2" id="KW-1185">Reference proteome</keyword>
<evidence type="ECO:0000313" key="1">
    <source>
        <dbReference type="EMBL" id="WRT70339.1"/>
    </source>
</evidence>
<dbReference type="EMBL" id="CP141890">
    <property type="protein sequence ID" value="WRT70339.1"/>
    <property type="molecule type" value="Genomic_DNA"/>
</dbReference>
<gene>
    <name evidence="1" type="ORF">IL334_007337</name>
</gene>
<dbReference type="RefSeq" id="XP_062795078.1">
    <property type="nucleotide sequence ID" value="XM_062939027.1"/>
</dbReference>
<reference evidence="1 2" key="1">
    <citation type="submission" date="2024-01" db="EMBL/GenBank/DDBJ databases">
        <title>Comparative genomics of Cryptococcus and Kwoniella reveals pathogenesis evolution and contrasting modes of karyotype evolution via chromosome fusion or intercentromeric recombination.</title>
        <authorList>
            <person name="Coelho M.A."/>
            <person name="David-Palma M."/>
            <person name="Shea T."/>
            <person name="Bowers K."/>
            <person name="McGinley-Smith S."/>
            <person name="Mohammad A.W."/>
            <person name="Gnirke A."/>
            <person name="Yurkov A.M."/>
            <person name="Nowrousian M."/>
            <person name="Sun S."/>
            <person name="Cuomo C.A."/>
            <person name="Heitman J."/>
        </authorList>
    </citation>
    <scope>NUCLEOTIDE SEQUENCE [LARGE SCALE GENOMIC DNA]</scope>
    <source>
        <strain evidence="1">CBS 11374</strain>
    </source>
</reference>
<protein>
    <submittedName>
        <fullName evidence="1">Uncharacterized protein</fullName>
    </submittedName>
</protein>
<evidence type="ECO:0000313" key="2">
    <source>
        <dbReference type="Proteomes" id="UP001329825"/>
    </source>
</evidence>
<dbReference type="Proteomes" id="UP001329825">
    <property type="component" value="Chromosome 10"/>
</dbReference>
<accession>A0ABZ1DAN5</accession>
<sequence length="294" mass="32363">MSEPSTDVAPSSNWTETPVRLTIGGIYRKTDPARFNIISIEPDPTSPGDLNTIEHLSRQIGDATMILKTDVDGKPELVAPYYPGKYRRRFHGITCDEETAESIRNAPLFKETTISGILYSLPNENFTTEDSANSTGVEGVHPKLSESSVKVNAYTASSTVKDGTGNTILYFDSVNPATDGEDSQDILFLKKYMEGGEFVVAENPEDGTLYNLQPDDISIYGTARLRDETDHIPYGLKADTQLIEESRRTGGDLANHGPVTGTIYWKPIDQDEMLASCQRNNRDLASVKSNTSQQ</sequence>
<dbReference type="GeneID" id="87959467"/>
<name>A0ABZ1DAN5_9TREE</name>
<proteinExistence type="predicted"/>
<organism evidence="1 2">
    <name type="scientific">Kwoniella shivajii</name>
    <dbReference type="NCBI Taxonomy" id="564305"/>
    <lineage>
        <taxon>Eukaryota</taxon>
        <taxon>Fungi</taxon>
        <taxon>Dikarya</taxon>
        <taxon>Basidiomycota</taxon>
        <taxon>Agaricomycotina</taxon>
        <taxon>Tremellomycetes</taxon>
        <taxon>Tremellales</taxon>
        <taxon>Cryptococcaceae</taxon>
        <taxon>Kwoniella</taxon>
    </lineage>
</organism>